<feature type="transmembrane region" description="Helical" evidence="13">
    <location>
        <begin position="86"/>
        <end position="108"/>
    </location>
</feature>
<reference evidence="17" key="1">
    <citation type="submission" date="2018-06" db="EMBL/GenBank/DDBJ databases">
        <title>Complete genome of Pseudomonas insecticola strain QZS01.</title>
        <authorList>
            <person name="Wang J."/>
            <person name="Su Q."/>
        </authorList>
    </citation>
    <scope>NUCLEOTIDE SEQUENCE [LARGE SCALE GENOMIC DNA]</scope>
    <source>
        <strain evidence="17">QZS01</strain>
    </source>
</reference>
<accession>A0A3Q9JKC5</accession>
<dbReference type="Proteomes" id="UP000273143">
    <property type="component" value="Chromosome"/>
</dbReference>
<evidence type="ECO:0000256" key="2">
    <source>
        <dbReference type="ARBA" id="ARBA00007866"/>
    </source>
</evidence>
<sequence>MRNLKYPRLFTIPLLFAALLLSGCDVALLNPKGYIGHEIKALIITAVCLMLIVVVPAIFMSLYFPFKYREGNNAKYSPKWEFSAKIETLVWGVPIIIIIILGIVTYHYTHKIDPTKPIPAEVSSAKQMDIQVVALRWKWLFIYPEQGIATVNQVVFPENTPIKFEITSDTAITSFLIPELGSQIYAMAGMETKLHLIADKPGVFQGTAANFIGYGYSYMLFKAVSVTNSDFEKWVADVKAGTAKDQVDGNEIVAMDLTPEVYKALKDKRNENFFEPVALYKLTPSLYGKDGLFEDILESYIPVNGPKGIPVKDELVQAESHNAISGGH</sequence>
<dbReference type="InterPro" id="IPR008972">
    <property type="entry name" value="Cupredoxin"/>
</dbReference>
<dbReference type="PIRSF" id="PIRSF000292">
    <property type="entry name" value="Ubi_od_II"/>
    <property type="match status" value="1"/>
</dbReference>
<dbReference type="Gene3D" id="1.10.287.90">
    <property type="match status" value="1"/>
</dbReference>
<dbReference type="GO" id="GO:0016682">
    <property type="term" value="F:oxidoreductase activity, acting on diphenols and related substances as donors, oxygen as acceptor"/>
    <property type="evidence" value="ECO:0007669"/>
    <property type="project" value="InterPro"/>
</dbReference>
<evidence type="ECO:0000256" key="13">
    <source>
        <dbReference type="SAM" id="Phobius"/>
    </source>
</evidence>
<evidence type="ECO:0000256" key="10">
    <source>
        <dbReference type="ARBA" id="ARBA00023002"/>
    </source>
</evidence>
<evidence type="ECO:0000256" key="5">
    <source>
        <dbReference type="ARBA" id="ARBA00022660"/>
    </source>
</evidence>
<keyword evidence="11 12" id="KW-0472">Membrane</keyword>
<evidence type="ECO:0000313" key="17">
    <source>
        <dbReference type="Proteomes" id="UP000273143"/>
    </source>
</evidence>
<dbReference type="InterPro" id="IPR045187">
    <property type="entry name" value="CcO_II"/>
</dbReference>
<dbReference type="InterPro" id="IPR006333">
    <property type="entry name" value="Cyt_o_ubiquinol_oxidase_su2"/>
</dbReference>
<keyword evidence="5 12" id="KW-0679">Respiratory chain</keyword>
<comment type="similarity">
    <text evidence="2 12">Belongs to the cytochrome c oxidase subunit 2 family.</text>
</comment>
<evidence type="ECO:0000256" key="12">
    <source>
        <dbReference type="PIRNR" id="PIRNR000292"/>
    </source>
</evidence>
<comment type="subcellular location">
    <subcellularLocation>
        <location evidence="1">Cell membrane</location>
        <topology evidence="1">Multi-pass membrane protein</topology>
    </subcellularLocation>
</comment>
<proteinExistence type="inferred from homology"/>
<keyword evidence="8 12" id="KW-0249">Electron transport</keyword>
<evidence type="ECO:0000259" key="14">
    <source>
        <dbReference type="PROSITE" id="PS50857"/>
    </source>
</evidence>
<evidence type="ECO:0000256" key="11">
    <source>
        <dbReference type="ARBA" id="ARBA00023136"/>
    </source>
</evidence>
<dbReference type="PANTHER" id="PTHR22888:SF18">
    <property type="entry name" value="CYTOCHROME BO(3) UBIQUINOL OXIDASE SUBUNIT 2"/>
    <property type="match status" value="1"/>
</dbReference>
<dbReference type="InterPro" id="IPR034227">
    <property type="entry name" value="CuRO_UO_II"/>
</dbReference>
<dbReference type="NCBIfam" id="TIGR01433">
    <property type="entry name" value="CyoA"/>
    <property type="match status" value="1"/>
</dbReference>
<feature type="domain" description="Cytochrome oxidase subunit II copper A binding" evidence="14">
    <location>
        <begin position="125"/>
        <end position="237"/>
    </location>
</feature>
<keyword evidence="7" id="KW-0732">Signal</keyword>
<dbReference type="PROSITE" id="PS51257">
    <property type="entry name" value="PROKAR_LIPOPROTEIN"/>
    <property type="match status" value="1"/>
</dbReference>
<dbReference type="SUPFAM" id="SSF81464">
    <property type="entry name" value="Cytochrome c oxidase subunit II-like, transmembrane region"/>
    <property type="match status" value="1"/>
</dbReference>
<gene>
    <name evidence="16" type="primary">cyoA</name>
    <name evidence="16" type="ORF">DM558_11900</name>
</gene>
<dbReference type="CDD" id="cd04212">
    <property type="entry name" value="CuRO_UO_II"/>
    <property type="match status" value="1"/>
</dbReference>
<dbReference type="InterPro" id="IPR002429">
    <property type="entry name" value="CcO_II-like_C"/>
</dbReference>
<keyword evidence="10 12" id="KW-0560">Oxidoreductase</keyword>
<dbReference type="GO" id="GO:0042773">
    <property type="term" value="P:ATP synthesis coupled electron transport"/>
    <property type="evidence" value="ECO:0007669"/>
    <property type="project" value="TreeGrafter"/>
</dbReference>
<organism evidence="16 17">
    <name type="scientific">Entomomonas moraniae</name>
    <dbReference type="NCBI Taxonomy" id="2213226"/>
    <lineage>
        <taxon>Bacteria</taxon>
        <taxon>Pseudomonadati</taxon>
        <taxon>Pseudomonadota</taxon>
        <taxon>Gammaproteobacteria</taxon>
        <taxon>Pseudomonadales</taxon>
        <taxon>Pseudomonadaceae</taxon>
        <taxon>Entomomonas</taxon>
    </lineage>
</organism>
<dbReference type="GO" id="GO:0005507">
    <property type="term" value="F:copper ion binding"/>
    <property type="evidence" value="ECO:0007669"/>
    <property type="project" value="InterPro"/>
</dbReference>
<protein>
    <recommendedName>
        <fullName evidence="12">Ubiquinol oxidase subunit 2</fullName>
    </recommendedName>
</protein>
<name>A0A3Q9JKC5_9GAMM</name>
<evidence type="ECO:0000313" key="16">
    <source>
        <dbReference type="EMBL" id="AZS51427.1"/>
    </source>
</evidence>
<dbReference type="PANTHER" id="PTHR22888">
    <property type="entry name" value="CYTOCHROME C OXIDASE, SUBUNIT II"/>
    <property type="match status" value="1"/>
</dbReference>
<keyword evidence="6 13" id="KW-0812">Transmembrane</keyword>
<evidence type="ECO:0000256" key="3">
    <source>
        <dbReference type="ARBA" id="ARBA00022448"/>
    </source>
</evidence>
<evidence type="ECO:0000256" key="1">
    <source>
        <dbReference type="ARBA" id="ARBA00004651"/>
    </source>
</evidence>
<dbReference type="PROSITE" id="PS50999">
    <property type="entry name" value="COX2_TM"/>
    <property type="match status" value="1"/>
</dbReference>
<evidence type="ECO:0000256" key="9">
    <source>
        <dbReference type="ARBA" id="ARBA00022989"/>
    </source>
</evidence>
<dbReference type="GO" id="GO:0004129">
    <property type="term" value="F:cytochrome-c oxidase activity"/>
    <property type="evidence" value="ECO:0007669"/>
    <property type="project" value="UniProtKB-UniRule"/>
</dbReference>
<feature type="transmembrane region" description="Helical" evidence="13">
    <location>
        <begin position="42"/>
        <end position="66"/>
    </location>
</feature>
<keyword evidence="4 12" id="KW-1003">Cell membrane</keyword>
<dbReference type="InterPro" id="IPR011759">
    <property type="entry name" value="Cyt_c_oxidase_su2_TM_dom"/>
</dbReference>
<keyword evidence="3 12" id="KW-0813">Transport</keyword>
<dbReference type="SUPFAM" id="SSF49503">
    <property type="entry name" value="Cupredoxins"/>
    <property type="match status" value="1"/>
</dbReference>
<feature type="domain" description="Cytochrome oxidase subunit II transmembrane region profile" evidence="15">
    <location>
        <begin position="20"/>
        <end position="116"/>
    </location>
</feature>
<keyword evidence="17" id="KW-1185">Reference proteome</keyword>
<dbReference type="GO" id="GO:0005886">
    <property type="term" value="C:plasma membrane"/>
    <property type="evidence" value="ECO:0007669"/>
    <property type="project" value="UniProtKB-SubCell"/>
</dbReference>
<evidence type="ECO:0000259" key="15">
    <source>
        <dbReference type="PROSITE" id="PS50999"/>
    </source>
</evidence>
<keyword evidence="9 13" id="KW-1133">Transmembrane helix</keyword>
<evidence type="ECO:0000256" key="7">
    <source>
        <dbReference type="ARBA" id="ARBA00022729"/>
    </source>
</evidence>
<dbReference type="InterPro" id="IPR036257">
    <property type="entry name" value="Cyt_c_oxidase_su2_TM_sf"/>
</dbReference>
<dbReference type="PROSITE" id="PS50857">
    <property type="entry name" value="COX2_CUA"/>
    <property type="match status" value="1"/>
</dbReference>
<dbReference type="AlphaFoldDB" id="A0A3Q9JKC5"/>
<dbReference type="EMBL" id="CP029822">
    <property type="protein sequence ID" value="AZS51427.1"/>
    <property type="molecule type" value="Genomic_DNA"/>
</dbReference>
<dbReference type="RefSeq" id="WP_127164181.1">
    <property type="nucleotide sequence ID" value="NZ_CP029822.1"/>
</dbReference>
<dbReference type="Pfam" id="PF00116">
    <property type="entry name" value="COX2"/>
    <property type="match status" value="1"/>
</dbReference>
<evidence type="ECO:0000256" key="8">
    <source>
        <dbReference type="ARBA" id="ARBA00022982"/>
    </source>
</evidence>
<dbReference type="Gene3D" id="2.60.40.420">
    <property type="entry name" value="Cupredoxins - blue copper proteins"/>
    <property type="match status" value="1"/>
</dbReference>
<evidence type="ECO:0000256" key="6">
    <source>
        <dbReference type="ARBA" id="ARBA00022692"/>
    </source>
</evidence>
<dbReference type="KEGG" id="emo:DM558_11900"/>
<evidence type="ECO:0000256" key="4">
    <source>
        <dbReference type="ARBA" id="ARBA00022475"/>
    </source>
</evidence>